<dbReference type="EMBL" id="CM041544">
    <property type="protein sequence ID" value="KAI3363511.1"/>
    <property type="molecule type" value="Genomic_DNA"/>
</dbReference>
<evidence type="ECO:0000313" key="1">
    <source>
        <dbReference type="EMBL" id="KAI3363511.1"/>
    </source>
</evidence>
<gene>
    <name evidence="1" type="ORF">L3Q82_012109</name>
</gene>
<dbReference type="Proteomes" id="UP000831701">
    <property type="component" value="Chromosome 14"/>
</dbReference>
<organism evidence="1 2">
    <name type="scientific">Scortum barcoo</name>
    <name type="common">barcoo grunter</name>
    <dbReference type="NCBI Taxonomy" id="214431"/>
    <lineage>
        <taxon>Eukaryota</taxon>
        <taxon>Metazoa</taxon>
        <taxon>Chordata</taxon>
        <taxon>Craniata</taxon>
        <taxon>Vertebrata</taxon>
        <taxon>Euteleostomi</taxon>
        <taxon>Actinopterygii</taxon>
        <taxon>Neopterygii</taxon>
        <taxon>Teleostei</taxon>
        <taxon>Neoteleostei</taxon>
        <taxon>Acanthomorphata</taxon>
        <taxon>Eupercaria</taxon>
        <taxon>Centrarchiformes</taxon>
        <taxon>Terapontoidei</taxon>
        <taxon>Terapontidae</taxon>
        <taxon>Scortum</taxon>
    </lineage>
</organism>
<name>A0ACB8W704_9TELE</name>
<comment type="caution">
    <text evidence="1">The sequence shown here is derived from an EMBL/GenBank/DDBJ whole genome shotgun (WGS) entry which is preliminary data.</text>
</comment>
<reference evidence="1" key="1">
    <citation type="submission" date="2022-04" db="EMBL/GenBank/DDBJ databases">
        <title>Jade perch genome.</title>
        <authorList>
            <person name="Chao B."/>
        </authorList>
    </citation>
    <scope>NUCLEOTIDE SEQUENCE</scope>
    <source>
        <strain evidence="1">CB-2022</strain>
    </source>
</reference>
<feature type="non-terminal residue" evidence="1">
    <location>
        <position position="132"/>
    </location>
</feature>
<evidence type="ECO:0000313" key="2">
    <source>
        <dbReference type="Proteomes" id="UP000831701"/>
    </source>
</evidence>
<proteinExistence type="predicted"/>
<accession>A0ACB8W704</accession>
<sequence>STVGAIIRKWKKHHLIINRPRTGAPRKISDQGVRKMVRRVLKEPRTNPESAPERHGGSRYKCYRENDRQCTPPPWPLWTLSPQDPQFLKKRHVPTSGGKTETRRAEAVMSGDKSWNKMSKMCFGHGACAEQK</sequence>
<feature type="non-terminal residue" evidence="1">
    <location>
        <position position="1"/>
    </location>
</feature>
<keyword evidence="2" id="KW-1185">Reference proteome</keyword>
<protein>
    <submittedName>
        <fullName evidence="1">Uncharacterized protein</fullName>
    </submittedName>
</protein>